<proteinExistence type="predicted"/>
<keyword evidence="2" id="KW-1185">Reference proteome</keyword>
<dbReference type="RefSeq" id="WP_167035658.1">
    <property type="nucleotide sequence ID" value="NZ_BAAANA010000002.1"/>
</dbReference>
<reference evidence="1 2" key="1">
    <citation type="submission" date="2020-05" db="EMBL/GenBank/DDBJ databases">
        <title>MicrobeNet Type strains.</title>
        <authorList>
            <person name="Nicholson A.C."/>
        </authorList>
    </citation>
    <scope>NUCLEOTIDE SEQUENCE [LARGE SCALE GENOMIC DNA]</scope>
    <source>
        <strain evidence="1 2">JCM 14282</strain>
    </source>
</reference>
<dbReference type="PANTHER" id="PTHR30173:SF43">
    <property type="entry name" value="ECF RNA POLYMERASE SIGMA FACTOR SIGI-RELATED"/>
    <property type="match status" value="1"/>
</dbReference>
<organism evidence="1 2">
    <name type="scientific">Microbacterium ulmi</name>
    <dbReference type="NCBI Taxonomy" id="179095"/>
    <lineage>
        <taxon>Bacteria</taxon>
        <taxon>Bacillati</taxon>
        <taxon>Actinomycetota</taxon>
        <taxon>Actinomycetes</taxon>
        <taxon>Micrococcales</taxon>
        <taxon>Microbacteriaceae</taxon>
        <taxon>Microbacterium</taxon>
    </lineage>
</organism>
<dbReference type="Proteomes" id="UP000543598">
    <property type="component" value="Unassembled WGS sequence"/>
</dbReference>
<evidence type="ECO:0000313" key="1">
    <source>
        <dbReference type="EMBL" id="NNH03933.1"/>
    </source>
</evidence>
<dbReference type="InterPro" id="IPR052704">
    <property type="entry name" value="ECF_Sigma-70_Domain"/>
</dbReference>
<gene>
    <name evidence="1" type="ORF">HLA99_08735</name>
</gene>
<dbReference type="PANTHER" id="PTHR30173">
    <property type="entry name" value="SIGMA 19 FACTOR"/>
    <property type="match status" value="1"/>
</dbReference>
<sequence length="140" mass="14873">MTSWRPFEWLRRFGAHAASSASRDRRVVEALVDAWGKADAAFPAELLRPDVVLAVDSGGASPVAPATVHGAEAAAQELRDLRDAFPRATLATREVNGAPGVVLRADGRVVGVVAVSVRGSAIEGMWAVVNPVKLEHWNRG</sequence>
<comment type="caution">
    <text evidence="1">The sequence shown here is derived from an EMBL/GenBank/DDBJ whole genome shotgun (WGS) entry which is preliminary data.</text>
</comment>
<name>A0A7Y2M2K1_9MICO</name>
<dbReference type="InterPro" id="IPR032710">
    <property type="entry name" value="NTF2-like_dom_sf"/>
</dbReference>
<accession>A0A7Y2M2K1</accession>
<evidence type="ECO:0008006" key="3">
    <source>
        <dbReference type="Google" id="ProtNLM"/>
    </source>
</evidence>
<dbReference type="EMBL" id="JABEMB010000010">
    <property type="protein sequence ID" value="NNH03933.1"/>
    <property type="molecule type" value="Genomic_DNA"/>
</dbReference>
<dbReference type="AlphaFoldDB" id="A0A7Y2M2K1"/>
<dbReference type="Gene3D" id="3.10.450.50">
    <property type="match status" value="1"/>
</dbReference>
<dbReference type="GO" id="GO:0016987">
    <property type="term" value="F:sigma factor activity"/>
    <property type="evidence" value="ECO:0007669"/>
    <property type="project" value="TreeGrafter"/>
</dbReference>
<dbReference type="SUPFAM" id="SSF54427">
    <property type="entry name" value="NTF2-like"/>
    <property type="match status" value="1"/>
</dbReference>
<protein>
    <recommendedName>
        <fullName evidence="3">RNA polymerase sigma-70 factor, ECF subfamily</fullName>
    </recommendedName>
</protein>
<evidence type="ECO:0000313" key="2">
    <source>
        <dbReference type="Proteomes" id="UP000543598"/>
    </source>
</evidence>